<evidence type="ECO:0000313" key="3">
    <source>
        <dbReference type="Proteomes" id="UP001054252"/>
    </source>
</evidence>
<dbReference type="Pfam" id="PF07727">
    <property type="entry name" value="RVT_2"/>
    <property type="match status" value="1"/>
</dbReference>
<dbReference type="CDD" id="cd09272">
    <property type="entry name" value="RNase_HI_RT_Ty1"/>
    <property type="match status" value="1"/>
</dbReference>
<reference evidence="2 3" key="1">
    <citation type="journal article" date="2021" name="Commun. Biol.">
        <title>The genome of Shorea leprosula (Dipterocarpaceae) highlights the ecological relevance of drought in aseasonal tropical rainforests.</title>
        <authorList>
            <person name="Ng K.K.S."/>
            <person name="Kobayashi M.J."/>
            <person name="Fawcett J.A."/>
            <person name="Hatakeyama M."/>
            <person name="Paape T."/>
            <person name="Ng C.H."/>
            <person name="Ang C.C."/>
            <person name="Tnah L.H."/>
            <person name="Lee C.T."/>
            <person name="Nishiyama T."/>
            <person name="Sese J."/>
            <person name="O'Brien M.J."/>
            <person name="Copetti D."/>
            <person name="Mohd Noor M.I."/>
            <person name="Ong R.C."/>
            <person name="Putra M."/>
            <person name="Sireger I.Z."/>
            <person name="Indrioko S."/>
            <person name="Kosugi Y."/>
            <person name="Izuno A."/>
            <person name="Isagi Y."/>
            <person name="Lee S.L."/>
            <person name="Shimizu K.K."/>
        </authorList>
    </citation>
    <scope>NUCLEOTIDE SEQUENCE [LARGE SCALE GENOMIC DNA]</scope>
    <source>
        <strain evidence="2">214</strain>
    </source>
</reference>
<dbReference type="Proteomes" id="UP001054252">
    <property type="component" value="Unassembled WGS sequence"/>
</dbReference>
<organism evidence="2 3">
    <name type="scientific">Rubroshorea leprosula</name>
    <dbReference type="NCBI Taxonomy" id="152421"/>
    <lineage>
        <taxon>Eukaryota</taxon>
        <taxon>Viridiplantae</taxon>
        <taxon>Streptophyta</taxon>
        <taxon>Embryophyta</taxon>
        <taxon>Tracheophyta</taxon>
        <taxon>Spermatophyta</taxon>
        <taxon>Magnoliopsida</taxon>
        <taxon>eudicotyledons</taxon>
        <taxon>Gunneridae</taxon>
        <taxon>Pentapetalae</taxon>
        <taxon>rosids</taxon>
        <taxon>malvids</taxon>
        <taxon>Malvales</taxon>
        <taxon>Dipterocarpaceae</taxon>
        <taxon>Rubroshorea</taxon>
    </lineage>
</organism>
<dbReference type="PANTHER" id="PTHR11439">
    <property type="entry name" value="GAG-POL-RELATED RETROTRANSPOSON"/>
    <property type="match status" value="1"/>
</dbReference>
<feature type="domain" description="Reverse transcriptase Ty1/copia-type" evidence="1">
    <location>
        <begin position="12"/>
        <end position="142"/>
    </location>
</feature>
<evidence type="ECO:0000259" key="1">
    <source>
        <dbReference type="Pfam" id="PF07727"/>
    </source>
</evidence>
<accession>A0AAV5LHH0</accession>
<evidence type="ECO:0000313" key="2">
    <source>
        <dbReference type="EMBL" id="GKV36736.1"/>
    </source>
</evidence>
<dbReference type="SUPFAM" id="SSF56672">
    <property type="entry name" value="DNA/RNA polymerases"/>
    <property type="match status" value="1"/>
</dbReference>
<dbReference type="EMBL" id="BPVZ01000118">
    <property type="protein sequence ID" value="GKV36736.1"/>
    <property type="molecule type" value="Genomic_DNA"/>
</dbReference>
<dbReference type="PANTHER" id="PTHR11439:SF511">
    <property type="match status" value="1"/>
</dbReference>
<gene>
    <name evidence="2" type="ORF">SLEP1_g44835</name>
</gene>
<protein>
    <recommendedName>
        <fullName evidence="1">Reverse transcriptase Ty1/copia-type domain-containing protein</fullName>
    </recommendedName>
</protein>
<comment type="caution">
    <text evidence="2">The sequence shown here is derived from an EMBL/GenBank/DDBJ whole genome shotgun (WGS) entry which is preliminary data.</text>
</comment>
<keyword evidence="3" id="KW-1185">Reference proteome</keyword>
<dbReference type="InterPro" id="IPR013103">
    <property type="entry name" value="RVT_2"/>
</dbReference>
<sequence>MQVELTALEDTNTWSLVTLPPDKRPIGCKWVFKIKSKSDGSIERYKARLVAKGFNQVEGVDYHDTFASVAKLVTVHVLLAIVAVKQWSLHQLDVQNAFLHGDLYEEVYMTLPLGHPRKGEKDLVCKLHKSLYGLKQASRMWFKLKDLGHLKYFFGIEVARSSQGTRTAKTPMEQNLKLTPIDGSLLEDPSMQGILLSSRSSLQLRAFCDFDWANCVTTQRSTTGYFILLGDSPISWKSKKQGTVSHSLTEVEYQAMATTIKDIVWLRGLLSNFGIHLSRPTPLYCDNQAARHIAANPVFHERTKHLQIDYHIVHEKLLAGVLYPLPISSSHQPANILTKALSKDSFHFLHGKLGIRDFHAPA</sequence>
<name>A0AAV5LHH0_9ROSI</name>
<proteinExistence type="predicted"/>
<dbReference type="AlphaFoldDB" id="A0AAV5LHH0"/>
<dbReference type="InterPro" id="IPR043502">
    <property type="entry name" value="DNA/RNA_pol_sf"/>
</dbReference>